<name>A0A0F7FCI3_PAEDU</name>
<dbReference type="PATRIC" id="fig|1333534.5.peg.4260"/>
<evidence type="ECO:0000256" key="1">
    <source>
        <dbReference type="SAM" id="MobiDB-lite"/>
    </source>
</evidence>
<evidence type="ECO:0000256" key="2">
    <source>
        <dbReference type="SAM" id="Phobius"/>
    </source>
</evidence>
<protein>
    <submittedName>
        <fullName evidence="3">Uncharacterized protein</fullName>
    </submittedName>
</protein>
<keyword evidence="2" id="KW-0812">Transmembrane</keyword>
<feature type="transmembrane region" description="Helical" evidence="2">
    <location>
        <begin position="542"/>
        <end position="560"/>
    </location>
</feature>
<reference evidence="3 4" key="2">
    <citation type="journal article" date="2016" name="Genome Announc.">
        <title>Genome Sequence of a Gram-Positive Diazotroph, Paenibacillus durus Type Strain ATCC 35681.</title>
        <authorList>
            <person name="Halim M.A."/>
            <person name="Rahman A.Y."/>
            <person name="Sim K.S."/>
            <person name="Yam H.C."/>
            <person name="Rahim A.A."/>
            <person name="Ghazali A.H."/>
            <person name="Najimudin N."/>
        </authorList>
    </citation>
    <scope>NUCLEOTIDE SEQUENCE [LARGE SCALE GENOMIC DNA]</scope>
    <source>
        <strain evidence="3 4">ATCC 35681</strain>
    </source>
</reference>
<dbReference type="Pfam" id="PF05954">
    <property type="entry name" value="Phage_GPD"/>
    <property type="match status" value="1"/>
</dbReference>
<evidence type="ECO:0000313" key="3">
    <source>
        <dbReference type="EMBL" id="AKG36439.1"/>
    </source>
</evidence>
<gene>
    <name evidence="3" type="ORF">VK70_19380</name>
</gene>
<feature type="region of interest" description="Disordered" evidence="1">
    <location>
        <begin position="635"/>
        <end position="669"/>
    </location>
</feature>
<keyword evidence="2" id="KW-0472">Membrane</keyword>
<keyword evidence="2" id="KW-1133">Transmembrane helix</keyword>
<feature type="transmembrane region" description="Helical" evidence="2">
    <location>
        <begin position="607"/>
        <end position="629"/>
    </location>
</feature>
<feature type="region of interest" description="Disordered" evidence="1">
    <location>
        <begin position="785"/>
        <end position="810"/>
    </location>
</feature>
<dbReference type="Gene3D" id="3.55.50.10">
    <property type="entry name" value="Baseplate protein-like domains"/>
    <property type="match status" value="1"/>
</dbReference>
<dbReference type="EMBL" id="CP011114">
    <property type="protein sequence ID" value="AKG36439.1"/>
    <property type="molecule type" value="Genomic_DNA"/>
</dbReference>
<feature type="compositionally biased region" description="Polar residues" evidence="1">
    <location>
        <begin position="637"/>
        <end position="656"/>
    </location>
</feature>
<sequence length="824" mass="91075">MSTFELTLASQEIKLVWPYELETVTSFQVIRQLNEHARIRFTAVISDAYPEKYIETVNSQDSIQAFQISGSRDTPIFSGIVSNITIHVVRDTYVAEVEGISHTFDLDIRRSSRSYQNRSSTYDHIIRQVIAPYPGSDYIDMAHGSQTVGEFLMQYEETDWQFIQRLASHTGAVLVPDVTLPRPAFWFGIPELDPVMELDATSYRTSRNRHMDKIYEVESKQLLPLGQLVRFNDQQMVVAGSVIELDKGIVRKHYTLTSPTGRHQPKRYNSLLTGLSLDGRVIAVHRKMVQIHLDIDAEEPPESTSWFPYSGEGNNAWYSMPKAGGRVQLYFPDPNENHAFATSSTRGSGETMQSHPKMSNPNVKSFVNDSGKTMELAERNISFTTGPVSIIMDEQGVKLDSPAKIVVKPSEELSLGLPLPDTESAPTPLITVKAGKSLSFMQAGFTGLEIEDLHKMLSNKTYIEGTSTETVAYPLIVSEGQHQAQQAAQKLEQYKLSEERKSKGALNMIGGLMNTIVGAVTVAAGVAAVGVGVALGWTGVGLVLAGAGAVAIAAGAYTAASGVADIAEGAQDYYYGSKGDTKSHASNFVRDTLFKGNEEAYRMSVDIAMITGGLAAEFVAPYLVLSSVLGTGRMMNRMNSSQKPQTSQRGGASVSSGGTGQDKRFTGAGMKDYDKVAEAEYESIRNLKMNDIEDVARNTGLSVDEIRTMKKHLFFGKHEIPQPGGLEFKLERFAPDDEIAFAWKTAQKRDLSAEQKEWFKQLAEHELTERKLMAEGQKYRTRESWNGEKGTFDGYPPGAHENAPSQPNTSFPGYEEYYFKNMFK</sequence>
<feature type="region of interest" description="Disordered" evidence="1">
    <location>
        <begin position="342"/>
        <end position="363"/>
    </location>
</feature>
<dbReference type="OrthoDB" id="2590837at2"/>
<organism evidence="3 4">
    <name type="scientific">Paenibacillus durus ATCC 35681</name>
    <dbReference type="NCBI Taxonomy" id="1333534"/>
    <lineage>
        <taxon>Bacteria</taxon>
        <taxon>Bacillati</taxon>
        <taxon>Bacillota</taxon>
        <taxon>Bacilli</taxon>
        <taxon>Bacillales</taxon>
        <taxon>Paenibacillaceae</taxon>
        <taxon>Paenibacillus</taxon>
    </lineage>
</organism>
<proteinExistence type="predicted"/>
<dbReference type="RefSeq" id="WP_025699410.1">
    <property type="nucleotide sequence ID" value="NZ_ASQQ01000674.1"/>
</dbReference>
<dbReference type="HOGENOM" id="CLU_343517_0_0_9"/>
<accession>A0A0F7FCI3</accession>
<dbReference type="SUPFAM" id="SSF69279">
    <property type="entry name" value="Phage tail proteins"/>
    <property type="match status" value="1"/>
</dbReference>
<dbReference type="AlphaFoldDB" id="A0A0F7FCI3"/>
<evidence type="ECO:0000313" key="4">
    <source>
        <dbReference type="Proteomes" id="UP000034189"/>
    </source>
</evidence>
<feature type="transmembrane region" description="Helical" evidence="2">
    <location>
        <begin position="511"/>
        <end position="535"/>
    </location>
</feature>
<reference evidence="3 4" key="1">
    <citation type="submission" date="2015-03" db="EMBL/GenBank/DDBJ databases">
        <authorList>
            <person name="Abdul Halim M."/>
        </authorList>
    </citation>
    <scope>NUCLEOTIDE SEQUENCE [LARGE SCALE GENOMIC DNA]</scope>
    <source>
        <strain evidence="3 4">ATCC 35681</strain>
    </source>
</reference>
<dbReference type="Proteomes" id="UP000034189">
    <property type="component" value="Chromosome"/>
</dbReference>